<reference evidence="2" key="1">
    <citation type="submission" date="2021-03" db="EMBL/GenBank/DDBJ databases">
        <authorList>
            <person name="Palmer J.M."/>
        </authorList>
    </citation>
    <scope>NUCLEOTIDE SEQUENCE</scope>
    <source>
        <strain evidence="2">ARV_011</strain>
    </source>
</reference>
<feature type="region of interest" description="Disordered" evidence="1">
    <location>
        <begin position="970"/>
        <end position="992"/>
    </location>
</feature>
<evidence type="ECO:0000313" key="3">
    <source>
        <dbReference type="Proteomes" id="UP000790833"/>
    </source>
</evidence>
<sequence length="992" mass="115911">MNTEYYPNKLPGEEEEYSRIYPSTKELGWDHFTTTQLPRLHQKLINSIGVLKHDEELTMVFYMVMYLSDPYVQPEENDEVVLSLDLLADALMALTYQYYSTQTENQPDFKNVDCNTMKFAISTKFFIIVQELNKLLQLNDEVGLRYCDIDSLELVKKLFHHWQQPLLQDFETIRLIQTALCILHMAMFKCFVDPHNPDGYNLSLNPYVNYMVRLWKSLTHTLILLLTLEGIDTYQFYSYEYQNAYDLIKILMKGTSAIRCTLAYILNQNPSLTLWDSDQGSGVAKRYLRSLREDYGKEIEEEIEDDEEGEEEDEDEDEDNLTVLINHDIKAETLLNFMEPLARECLNGGALLVDMRMIIMAQYYLIAGSLPLPMWEKNNKSEFDISSRADVRRLNREKNLGQLGDLLVDLDYDDQFDEDIRYILERDYADSEIEYEGGEGTGEEEEEVDEDDDEVENGVKGEEVGRAEEEAHKENINNNDLIRASSLPMRVLDSEAIETDHLGRDWRDEARGLNRLPTAKFEKELQKPEDKRYFYQSWSDLEQVFRRMLKVGGDEELLHEEGKRIINTIAFAIRAEERGIEFNGITPDRIYEFWTLCTYENMLTSPIQLYPITNFEVMLGLHTKLTCKLMDEMFMCQGYRRTFVWFLTNNVNYSLLLLNYIFELLTNLRGQDHEDDLEFTREGDHVILSDVEVLMLLHLLFTNVHSFLYDIDDGSNGLVNLKKRFIEVLCLMIRSLIERGTIDLRPRGDDTDYLDDYAHDLLSLLVGWISIPAARELYFSIRRHTYGIDGNVALNKNDEEQETEVLEFEMGEPLDVSSAKLALANFKEELPENYLEDLTRILTSDRRYGLRRPRSTKEDHSDLVTFYRFADLSKAVQIRLNFSFVPEDVLPFPKGLDHWQTLRLFFTYFNVFSYIEVIPVLLFIQVDKYIGSALAKTQVINEEPDGKQNQIEDSIDSEFNDKFLNGEMEYSSAASSKNKKNKKKKKKKSKHK</sequence>
<feature type="compositionally biased region" description="Basic residues" evidence="1">
    <location>
        <begin position="977"/>
        <end position="992"/>
    </location>
</feature>
<accession>A0A9P8AKD5</accession>
<dbReference type="AlphaFoldDB" id="A0A9P8AKD5"/>
<dbReference type="OrthoDB" id="3980110at2759"/>
<evidence type="ECO:0000313" key="2">
    <source>
        <dbReference type="EMBL" id="KAG7195781.1"/>
    </source>
</evidence>
<dbReference type="RefSeq" id="XP_043051326.1">
    <property type="nucleotide sequence ID" value="XM_043192938.1"/>
</dbReference>
<comment type="caution">
    <text evidence="2">The sequence shown here is derived from an EMBL/GenBank/DDBJ whole genome shotgun (WGS) entry which is preliminary data.</text>
</comment>
<proteinExistence type="predicted"/>
<evidence type="ECO:0000256" key="1">
    <source>
        <dbReference type="SAM" id="MobiDB-lite"/>
    </source>
</evidence>
<feature type="compositionally biased region" description="Acidic residues" evidence="1">
    <location>
        <begin position="433"/>
        <end position="456"/>
    </location>
</feature>
<keyword evidence="3" id="KW-1185">Reference proteome</keyword>
<feature type="region of interest" description="Disordered" evidence="1">
    <location>
        <begin position="433"/>
        <end position="479"/>
    </location>
</feature>
<dbReference type="GeneID" id="66115540"/>
<gene>
    <name evidence="2" type="ORF">KQ657_002166</name>
</gene>
<organism evidence="2 3">
    <name type="scientific">Scheffersomyces spartinae</name>
    <dbReference type="NCBI Taxonomy" id="45513"/>
    <lineage>
        <taxon>Eukaryota</taxon>
        <taxon>Fungi</taxon>
        <taxon>Dikarya</taxon>
        <taxon>Ascomycota</taxon>
        <taxon>Saccharomycotina</taxon>
        <taxon>Pichiomycetes</taxon>
        <taxon>Debaryomycetaceae</taxon>
        <taxon>Scheffersomyces</taxon>
    </lineage>
</organism>
<feature type="region of interest" description="Disordered" evidence="1">
    <location>
        <begin position="299"/>
        <end position="319"/>
    </location>
</feature>
<feature type="compositionally biased region" description="Basic and acidic residues" evidence="1">
    <location>
        <begin position="457"/>
        <end position="475"/>
    </location>
</feature>
<protein>
    <submittedName>
        <fullName evidence="2">Uncharacterized protein</fullName>
    </submittedName>
</protein>
<name>A0A9P8AKD5_9ASCO</name>
<dbReference type="Proteomes" id="UP000790833">
    <property type="component" value="Unassembled WGS sequence"/>
</dbReference>
<dbReference type="EMBL" id="JAHMUF010000002">
    <property type="protein sequence ID" value="KAG7195781.1"/>
    <property type="molecule type" value="Genomic_DNA"/>
</dbReference>